<evidence type="ECO:0008006" key="5">
    <source>
        <dbReference type="Google" id="ProtNLM"/>
    </source>
</evidence>
<feature type="compositionally biased region" description="Polar residues" evidence="2">
    <location>
        <begin position="227"/>
        <end position="247"/>
    </location>
</feature>
<feature type="region of interest" description="Disordered" evidence="2">
    <location>
        <begin position="536"/>
        <end position="555"/>
    </location>
</feature>
<feature type="compositionally biased region" description="Acidic residues" evidence="2">
    <location>
        <begin position="365"/>
        <end position="375"/>
    </location>
</feature>
<keyword evidence="4" id="KW-1185">Reference proteome</keyword>
<feature type="compositionally biased region" description="Polar residues" evidence="2">
    <location>
        <begin position="402"/>
        <end position="418"/>
    </location>
</feature>
<accession>A0ABP0UHZ4</accession>
<gene>
    <name evidence="3" type="ORF">CSSPTR1EN2_LOCUS16096</name>
</gene>
<comment type="similarity">
    <text evidence="1">Belongs to the IST1 family.</text>
</comment>
<reference evidence="3" key="1">
    <citation type="submission" date="2024-02" db="EMBL/GenBank/DDBJ databases">
        <authorList>
            <consortium name="ELIXIR-Norway"/>
            <consortium name="Elixir Norway"/>
        </authorList>
    </citation>
    <scope>NUCLEOTIDE SEQUENCE</scope>
</reference>
<dbReference type="PANTHER" id="PTHR12161:SF55">
    <property type="entry name" value="REGULATOR OF VPS4 ACTIVITY IN THE MVB PATHWAY PROTEIN"/>
    <property type="match status" value="1"/>
</dbReference>
<proteinExistence type="inferred from homology"/>
<evidence type="ECO:0000256" key="2">
    <source>
        <dbReference type="SAM" id="MobiDB-lite"/>
    </source>
</evidence>
<dbReference type="Gene3D" id="1.20.1260.60">
    <property type="entry name" value="Vacuolar protein sorting-associated protein Ist1"/>
    <property type="match status" value="1"/>
</dbReference>
<dbReference type="InterPro" id="IPR005061">
    <property type="entry name" value="Ist1"/>
</dbReference>
<evidence type="ECO:0000313" key="4">
    <source>
        <dbReference type="Proteomes" id="UP001497512"/>
    </source>
</evidence>
<sequence length="582" mass="64180">MWDSLLKKSFRASKCKTLLRLAMARIKLFRNKRDIQVKQLRKEISQLLASGQEPSARIRVENVIREENILAAYDTLELFCELVAVRLPIIESQKLCPIDLKEPITSLIFAAPRCADLPELLQLHSLFSAKYGKQFVTAAAELRPDCGVNRQIIEKLSVTTPSGVLKLKLLKEIATEHNVEWDSTSAEADLLKVPQDLLDGPDRLFDASGKEESESVPVYLPKDGSPDGTSAKQLNSHHSQPDTSLANSPPKDDEKQFVPFGKMPPPGKYNDAPPPPLSQDSQKKDHKVMKDLDSKSASNTKKGAYEEIGDEEMEYPSVAAAAKAAAASADRAVAAARAAAGFAKLSGRLPSTPLKQNVAMQEGSSETELDSDSDDGGDKEPPKLEASRGQYASDMGARNELNVPNSKPQPSLQQSWSRGSYGKLEPETPKFSTTSKKPVFDDDNENLPDHEDSLFYSSVQTGQQRSEHRDAWPMSRATKNRTYSGAGGTSGKLGDGVGESKNGILRWYSKHDKDDEEPEKPYSSFGGTEYYFGKHASSNEEHFHNNDETKSEEPFAGDRWLFNSGKQASTLRNREGSPLFMD</sequence>
<dbReference type="InterPro" id="IPR042277">
    <property type="entry name" value="IST1-like"/>
</dbReference>
<dbReference type="EMBL" id="OZ019896">
    <property type="protein sequence ID" value="CAK9222477.1"/>
    <property type="molecule type" value="Genomic_DNA"/>
</dbReference>
<evidence type="ECO:0000256" key="1">
    <source>
        <dbReference type="ARBA" id="ARBA00005536"/>
    </source>
</evidence>
<feature type="compositionally biased region" description="Basic and acidic residues" evidence="2">
    <location>
        <begin position="376"/>
        <end position="386"/>
    </location>
</feature>
<feature type="compositionally biased region" description="Pro residues" evidence="2">
    <location>
        <begin position="262"/>
        <end position="277"/>
    </location>
</feature>
<dbReference type="Pfam" id="PF03398">
    <property type="entry name" value="Ist1"/>
    <property type="match status" value="1"/>
</dbReference>
<evidence type="ECO:0000313" key="3">
    <source>
        <dbReference type="EMBL" id="CAK9222477.1"/>
    </source>
</evidence>
<organism evidence="3 4">
    <name type="scientific">Sphagnum troendelagicum</name>
    <dbReference type="NCBI Taxonomy" id="128251"/>
    <lineage>
        <taxon>Eukaryota</taxon>
        <taxon>Viridiplantae</taxon>
        <taxon>Streptophyta</taxon>
        <taxon>Embryophyta</taxon>
        <taxon>Bryophyta</taxon>
        <taxon>Sphagnophytina</taxon>
        <taxon>Sphagnopsida</taxon>
        <taxon>Sphagnales</taxon>
        <taxon>Sphagnaceae</taxon>
        <taxon>Sphagnum</taxon>
    </lineage>
</organism>
<feature type="region of interest" description="Disordered" evidence="2">
    <location>
        <begin position="202"/>
        <end position="312"/>
    </location>
</feature>
<protein>
    <recommendedName>
        <fullName evidence="5">IST1-like protein</fullName>
    </recommendedName>
</protein>
<feature type="compositionally biased region" description="Gly residues" evidence="2">
    <location>
        <begin position="485"/>
        <end position="497"/>
    </location>
</feature>
<feature type="compositionally biased region" description="Basic and acidic residues" evidence="2">
    <location>
        <begin position="202"/>
        <end position="213"/>
    </location>
</feature>
<feature type="compositionally biased region" description="Basic and acidic residues" evidence="2">
    <location>
        <begin position="537"/>
        <end position="553"/>
    </location>
</feature>
<feature type="region of interest" description="Disordered" evidence="2">
    <location>
        <begin position="343"/>
        <end position="500"/>
    </location>
</feature>
<feature type="compositionally biased region" description="Polar residues" evidence="2">
    <location>
        <begin position="455"/>
        <end position="464"/>
    </location>
</feature>
<name>A0ABP0UHZ4_9BRYO</name>
<dbReference type="PANTHER" id="PTHR12161">
    <property type="entry name" value="IST1 FAMILY MEMBER"/>
    <property type="match status" value="1"/>
</dbReference>
<dbReference type="Proteomes" id="UP001497512">
    <property type="component" value="Chromosome 4"/>
</dbReference>